<sequence length="236" mass="26964">MDATKLDAQLHSLRLPNFDGAHAYYKKFLRLQGMLKAVGHHVSDDTIAYLMLRRLPQDDPWLQFKQNMRTIFRGHITPQKLIECFESFEGDVHDHQGLSEDAALFIKRGNGYGGRRRDGKGHRSNQQGSHGYSAEVRRKDGKGPITFLRCYGRGHRAAHCRVSINEIQKFNKKSDTTWRSGWEGKPEQGNEPNVCLAQESSTDEEDSEENTFITNSRSPAPHDDADDENYSEDKDE</sequence>
<gene>
    <name evidence="2" type="ORF">FN846DRAFT_912775</name>
</gene>
<evidence type="ECO:0000313" key="2">
    <source>
        <dbReference type="EMBL" id="KAA8894564.1"/>
    </source>
</evidence>
<dbReference type="EMBL" id="VXIS01000330">
    <property type="protein sequence ID" value="KAA8894564.1"/>
    <property type="molecule type" value="Genomic_DNA"/>
</dbReference>
<proteinExistence type="predicted"/>
<dbReference type="InParanoid" id="A0A5J5EH63"/>
<comment type="caution">
    <text evidence="2">The sequence shown here is derived from an EMBL/GenBank/DDBJ whole genome shotgun (WGS) entry which is preliminary data.</text>
</comment>
<feature type="compositionally biased region" description="Acidic residues" evidence="1">
    <location>
        <begin position="224"/>
        <end position="236"/>
    </location>
</feature>
<reference evidence="2 3" key="1">
    <citation type="submission" date="2019-09" db="EMBL/GenBank/DDBJ databases">
        <title>Draft genome of the ectomycorrhizal ascomycete Sphaerosporella brunnea.</title>
        <authorList>
            <consortium name="DOE Joint Genome Institute"/>
            <person name="Benucci G.M."/>
            <person name="Marozzi G."/>
            <person name="Antonielli L."/>
            <person name="Sanchez S."/>
            <person name="Marco P."/>
            <person name="Wang X."/>
            <person name="Falini L.B."/>
            <person name="Barry K."/>
            <person name="Haridas S."/>
            <person name="Lipzen A."/>
            <person name="Labutti K."/>
            <person name="Grigoriev I.V."/>
            <person name="Murat C."/>
            <person name="Martin F."/>
            <person name="Albertini E."/>
            <person name="Donnini D."/>
            <person name="Bonito G."/>
        </authorList>
    </citation>
    <scope>NUCLEOTIDE SEQUENCE [LARGE SCALE GENOMIC DNA]</scope>
    <source>
        <strain evidence="2 3">Sb_GMNB300</strain>
    </source>
</reference>
<dbReference type="Proteomes" id="UP000326924">
    <property type="component" value="Unassembled WGS sequence"/>
</dbReference>
<feature type="region of interest" description="Disordered" evidence="1">
    <location>
        <begin position="113"/>
        <end position="138"/>
    </location>
</feature>
<evidence type="ECO:0000313" key="3">
    <source>
        <dbReference type="Proteomes" id="UP000326924"/>
    </source>
</evidence>
<keyword evidence="3" id="KW-1185">Reference proteome</keyword>
<name>A0A5J5EH63_9PEZI</name>
<evidence type="ECO:0000256" key="1">
    <source>
        <dbReference type="SAM" id="MobiDB-lite"/>
    </source>
</evidence>
<protein>
    <submittedName>
        <fullName evidence="2">Uncharacterized protein</fullName>
    </submittedName>
</protein>
<dbReference type="AlphaFoldDB" id="A0A5J5EH63"/>
<accession>A0A5J5EH63</accession>
<feature type="compositionally biased region" description="Basic and acidic residues" evidence="1">
    <location>
        <begin position="174"/>
        <end position="188"/>
    </location>
</feature>
<feature type="region of interest" description="Disordered" evidence="1">
    <location>
        <begin position="174"/>
        <end position="236"/>
    </location>
</feature>
<organism evidence="2 3">
    <name type="scientific">Sphaerosporella brunnea</name>
    <dbReference type="NCBI Taxonomy" id="1250544"/>
    <lineage>
        <taxon>Eukaryota</taxon>
        <taxon>Fungi</taxon>
        <taxon>Dikarya</taxon>
        <taxon>Ascomycota</taxon>
        <taxon>Pezizomycotina</taxon>
        <taxon>Pezizomycetes</taxon>
        <taxon>Pezizales</taxon>
        <taxon>Pyronemataceae</taxon>
        <taxon>Sphaerosporella</taxon>
    </lineage>
</organism>